<protein>
    <recommendedName>
        <fullName evidence="2">Class II aldolase/adducin N-terminal domain-containing protein</fullName>
    </recommendedName>
</protein>
<organism evidence="3 4">
    <name type="scientific">Neodothiora populina</name>
    <dbReference type="NCBI Taxonomy" id="2781224"/>
    <lineage>
        <taxon>Eukaryota</taxon>
        <taxon>Fungi</taxon>
        <taxon>Dikarya</taxon>
        <taxon>Ascomycota</taxon>
        <taxon>Pezizomycotina</taxon>
        <taxon>Dothideomycetes</taxon>
        <taxon>Dothideomycetidae</taxon>
        <taxon>Dothideales</taxon>
        <taxon>Dothioraceae</taxon>
        <taxon>Neodothiora</taxon>
    </lineage>
</organism>
<dbReference type="GeneID" id="95980924"/>
<feature type="region of interest" description="Disordered" evidence="1">
    <location>
        <begin position="19"/>
        <end position="46"/>
    </location>
</feature>
<evidence type="ECO:0000259" key="2">
    <source>
        <dbReference type="SMART" id="SM01007"/>
    </source>
</evidence>
<dbReference type="SMART" id="SM01007">
    <property type="entry name" value="Aldolase_II"/>
    <property type="match status" value="1"/>
</dbReference>
<evidence type="ECO:0000313" key="3">
    <source>
        <dbReference type="EMBL" id="KAL1305625.1"/>
    </source>
</evidence>
<dbReference type="InterPro" id="IPR036409">
    <property type="entry name" value="Aldolase_II/adducin_N_sf"/>
</dbReference>
<dbReference type="SUPFAM" id="SSF53639">
    <property type="entry name" value="AraD/HMP-PK domain-like"/>
    <property type="match status" value="1"/>
</dbReference>
<dbReference type="Gene3D" id="3.40.225.10">
    <property type="entry name" value="Class II aldolase/adducin N-terminal domain"/>
    <property type="match status" value="1"/>
</dbReference>
<dbReference type="RefSeq" id="XP_069201898.1">
    <property type="nucleotide sequence ID" value="XM_069347293.1"/>
</dbReference>
<dbReference type="PANTHER" id="PTHR10672:SF25">
    <property type="entry name" value="MEIOTICALLY UP-REGULATED GENE 14 PROTEIN"/>
    <property type="match status" value="1"/>
</dbReference>
<dbReference type="Proteomes" id="UP001562354">
    <property type="component" value="Unassembled WGS sequence"/>
</dbReference>
<sequence length="300" mass="32011">MSSTATATANTTATDTITLAGAPVADSSRQDGNGPELTPLQAMGHRGVAPPGIPKFTDFATQRQWILEHLAGAFRVFGRNGFAEGIAGHISVRDPEFPGRFWMNPLAVHFSMMKVSDLICLDMQGNVIGGNTTIPANAAGVSIHTACHIARPDAHAICHAHSINGKAWAAFGRPLDMISQDVCYFHNAHTVYDNYGGIAFGADEGQNIAHALGDARASILVNHGLITVGSTVDEAAYLYTLLDKSCGIQLMAEATGLPKRIVPEAEAAGTFKVAADPECLYVEFQPSYKLEEYLNPDFKQ</sequence>
<dbReference type="PANTHER" id="PTHR10672">
    <property type="entry name" value="ADDUCIN"/>
    <property type="match status" value="1"/>
</dbReference>
<comment type="caution">
    <text evidence="3">The sequence shown here is derived from an EMBL/GenBank/DDBJ whole genome shotgun (WGS) entry which is preliminary data.</text>
</comment>
<accession>A0ABR3PHL6</accession>
<evidence type="ECO:0000256" key="1">
    <source>
        <dbReference type="SAM" id="MobiDB-lite"/>
    </source>
</evidence>
<name>A0ABR3PHL6_9PEZI</name>
<dbReference type="InterPro" id="IPR001303">
    <property type="entry name" value="Aldolase_II/adducin_N"/>
</dbReference>
<reference evidence="3 4" key="1">
    <citation type="submission" date="2024-07" db="EMBL/GenBank/DDBJ databases">
        <title>Draft sequence of the Neodothiora populina.</title>
        <authorList>
            <person name="Drown D.D."/>
            <person name="Schuette U.S."/>
            <person name="Buechlein A.B."/>
            <person name="Rusch D.R."/>
            <person name="Winton L.W."/>
            <person name="Adams G.A."/>
        </authorList>
    </citation>
    <scope>NUCLEOTIDE SEQUENCE [LARGE SCALE GENOMIC DNA]</scope>
    <source>
        <strain evidence="3 4">CPC 39397</strain>
    </source>
</reference>
<dbReference type="NCBIfam" id="NF004855">
    <property type="entry name" value="PRK06208.1"/>
    <property type="match status" value="1"/>
</dbReference>
<dbReference type="Pfam" id="PF00596">
    <property type="entry name" value="Aldolase_II"/>
    <property type="match status" value="1"/>
</dbReference>
<dbReference type="EMBL" id="JBFMKM010000006">
    <property type="protein sequence ID" value="KAL1305625.1"/>
    <property type="molecule type" value="Genomic_DNA"/>
</dbReference>
<dbReference type="InterPro" id="IPR051017">
    <property type="entry name" value="Aldolase-II_Adducin_sf"/>
</dbReference>
<gene>
    <name evidence="3" type="ORF">AAFC00_007225</name>
</gene>
<feature type="domain" description="Class II aldolase/adducin N-terminal" evidence="2">
    <location>
        <begin position="68"/>
        <end position="250"/>
    </location>
</feature>
<proteinExistence type="predicted"/>
<keyword evidence="4" id="KW-1185">Reference proteome</keyword>
<evidence type="ECO:0000313" key="4">
    <source>
        <dbReference type="Proteomes" id="UP001562354"/>
    </source>
</evidence>